<sequence>MDIVKHISQHTRNLIDGLMHSSLEQRKSLAIALLGFYSQLPNFKETLHQYLHINIKKRQLISDIRSGHLQNYVDAIEKSNAEADVYADNYEEPEPIELLILDAFAGITSDLKFSASLVPLLVGIIDTLDYYENFSDRPEFWHQLLEKELQFQNEILIQLRSEQNFHASIYEKRYEHVKFTQL</sequence>
<evidence type="ECO:0000313" key="2">
    <source>
        <dbReference type="Proteomes" id="UP000250831"/>
    </source>
</evidence>
<dbReference type="EMBL" id="QCXX01000002">
    <property type="protein sequence ID" value="PUV25274.1"/>
    <property type="molecule type" value="Genomic_DNA"/>
</dbReference>
<comment type="caution">
    <text evidence="1">The sequence shown here is derived from an EMBL/GenBank/DDBJ whole genome shotgun (WGS) entry which is preliminary data.</text>
</comment>
<organism evidence="1 2">
    <name type="scientific">Sphingobacterium athyrii</name>
    <dbReference type="NCBI Taxonomy" id="2152717"/>
    <lineage>
        <taxon>Bacteria</taxon>
        <taxon>Pseudomonadati</taxon>
        <taxon>Bacteroidota</taxon>
        <taxon>Sphingobacteriia</taxon>
        <taxon>Sphingobacteriales</taxon>
        <taxon>Sphingobacteriaceae</taxon>
        <taxon>Sphingobacterium</taxon>
    </lineage>
</organism>
<accession>A0A363NWT7</accession>
<proteinExistence type="predicted"/>
<name>A0A363NWT7_9SPHI</name>
<reference evidence="1 2" key="1">
    <citation type="submission" date="2018-04" db="EMBL/GenBank/DDBJ databases">
        <title>Sphingobacterium sp. M46 Genome.</title>
        <authorList>
            <person name="Cheng J."/>
            <person name="Li Y."/>
        </authorList>
    </citation>
    <scope>NUCLEOTIDE SEQUENCE [LARGE SCALE GENOMIC DNA]</scope>
    <source>
        <strain evidence="1 2">M46</strain>
    </source>
</reference>
<dbReference type="RefSeq" id="WP_108633609.1">
    <property type="nucleotide sequence ID" value="NZ_QCXX01000002.1"/>
</dbReference>
<keyword evidence="2" id="KW-1185">Reference proteome</keyword>
<evidence type="ECO:0000313" key="1">
    <source>
        <dbReference type="EMBL" id="PUV25274.1"/>
    </source>
</evidence>
<protein>
    <submittedName>
        <fullName evidence="1">Uncharacterized protein</fullName>
    </submittedName>
</protein>
<dbReference type="AlphaFoldDB" id="A0A363NWT7"/>
<dbReference type="Proteomes" id="UP000250831">
    <property type="component" value="Unassembled WGS sequence"/>
</dbReference>
<gene>
    <name evidence="1" type="ORF">DCO56_10115</name>
</gene>
<dbReference type="OrthoDB" id="711175at2"/>